<dbReference type="FunFam" id="3.40.50.150:FF:000115">
    <property type="entry name" value="Cyclopropane mycolic acid synthase 1"/>
    <property type="match status" value="1"/>
</dbReference>
<dbReference type="GO" id="GO:0008610">
    <property type="term" value="P:lipid biosynthetic process"/>
    <property type="evidence" value="ECO:0007669"/>
    <property type="project" value="InterPro"/>
</dbReference>
<feature type="binding site" evidence="7">
    <location>
        <begin position="96"/>
        <end position="104"/>
    </location>
    <ligand>
        <name>S-adenosyl-L-methionine</name>
        <dbReference type="ChEBI" id="CHEBI:59789"/>
    </ligand>
</feature>
<dbReference type="InterPro" id="IPR050723">
    <property type="entry name" value="CFA/CMAS"/>
</dbReference>
<evidence type="ECO:0000256" key="3">
    <source>
        <dbReference type="ARBA" id="ARBA00022679"/>
    </source>
</evidence>
<sequence>MRQGWTVTGPSDTNNAVQQAQSKWLSRSARKARGSDKNEVQFHYDISNDFFKLWQDPTQTYSCAYFERDDMTLEEAQLAKVDLSLSKLRLQPGMTLLDIGCGWGSTIARAVEKYDVNVIGLTLSENQKRHIEEHWFANLKSDRRMEVRLQPWEEFEGRVDRIVSIGAFEHFGFAKYDDYFKKTYSWLPDDGLMLLHTIIIPEDEEIRAKGLKLTMSTVRFIKFIMDEIYPGGRLPLASMVREHAARAGYTITAEQHLQQHYTRTLDTWAANLEANKDEAIRITSDEVYQRFRKYLTGCADLFRNGYTDVAQFTCEKAAA</sequence>
<dbReference type="InterPro" id="IPR029063">
    <property type="entry name" value="SAM-dependent_MTases_sf"/>
</dbReference>
<dbReference type="eggNOG" id="COG2230">
    <property type="taxonomic scope" value="Bacteria"/>
</dbReference>
<dbReference type="EMBL" id="AMRA01000024">
    <property type="protein sequence ID" value="EKF25065.1"/>
    <property type="molecule type" value="Genomic_DNA"/>
</dbReference>
<dbReference type="InterPro" id="IPR047672">
    <property type="entry name" value="CMAS_actinobact"/>
</dbReference>
<keyword evidence="9" id="KW-1185">Reference proteome</keyword>
<dbReference type="OrthoDB" id="9782855at2"/>
<feature type="binding site" evidence="7">
    <location>
        <begin position="152"/>
        <end position="153"/>
    </location>
    <ligand>
        <name>S-adenosyl-L-methionine</name>
        <dbReference type="ChEBI" id="CHEBI:59789"/>
    </ligand>
</feature>
<keyword evidence="2 8" id="KW-0489">Methyltransferase</keyword>
<evidence type="ECO:0000256" key="7">
    <source>
        <dbReference type="PIRSR" id="PIRSR003085-2"/>
    </source>
</evidence>
<feature type="active site" evidence="6">
    <location>
        <position position="298"/>
    </location>
</feature>
<protein>
    <submittedName>
        <fullName evidence="8">Cyclopropane mycolic acid synthase 3</fullName>
        <ecNumber evidence="8">2.1.1.79</ecNumber>
    </submittedName>
</protein>
<comment type="similarity">
    <text evidence="1">Belongs to the CFA/CMAS family.</text>
</comment>
<dbReference type="NCBIfam" id="NF040660">
    <property type="entry name" value="mycolic_MTase"/>
    <property type="match status" value="1"/>
</dbReference>
<evidence type="ECO:0000256" key="5">
    <source>
        <dbReference type="ARBA" id="ARBA00023098"/>
    </source>
</evidence>
<keyword evidence="5" id="KW-0443">Lipid metabolism</keyword>
<dbReference type="Pfam" id="PF02353">
    <property type="entry name" value="CMAS"/>
    <property type="match status" value="1"/>
</dbReference>
<dbReference type="EC" id="2.1.1.79" evidence="8"/>
<evidence type="ECO:0000256" key="4">
    <source>
        <dbReference type="ARBA" id="ARBA00022691"/>
    </source>
</evidence>
<evidence type="ECO:0000313" key="8">
    <source>
        <dbReference type="EMBL" id="EKF25065.1"/>
    </source>
</evidence>
<accession>K5BCB1</accession>
<evidence type="ECO:0000313" key="9">
    <source>
        <dbReference type="Proteomes" id="UP000006265"/>
    </source>
</evidence>
<gene>
    <name evidence="8" type="ORF">C731_0942</name>
</gene>
<dbReference type="RefSeq" id="WP_005625218.1">
    <property type="nucleotide sequence ID" value="NZ_AMRA01000024.1"/>
</dbReference>
<reference evidence="8 9" key="1">
    <citation type="journal article" date="2012" name="J. Bacteriol.">
        <title>Genome sequence of Mycobacterium hassiacum DSM 44199, a rare source of heat-stable mycobacterial proteins.</title>
        <authorList>
            <person name="Tiago I."/>
            <person name="Maranha A."/>
            <person name="Mendes V."/>
            <person name="Alarico S."/>
            <person name="Moynihan P.J."/>
            <person name="Clarke A.J."/>
            <person name="Macedo-Ribeiro S."/>
            <person name="Pereira P.J."/>
            <person name="Empadinhas N."/>
        </authorList>
    </citation>
    <scope>NUCLEOTIDE SEQUENCE [LARGE SCALE GENOMIC DNA]</scope>
    <source>
        <strain evidence="9">DSM 44199 / CIP 105218 / JCM 12690 / 3849</strain>
    </source>
</reference>
<dbReference type="PANTHER" id="PTHR43667">
    <property type="entry name" value="CYCLOPROPANE-FATTY-ACYL-PHOSPHOLIPID SYNTHASE"/>
    <property type="match status" value="1"/>
</dbReference>
<dbReference type="GO" id="GO:0032259">
    <property type="term" value="P:methylation"/>
    <property type="evidence" value="ECO:0007669"/>
    <property type="project" value="UniProtKB-KW"/>
</dbReference>
<comment type="caution">
    <text evidence="8">The sequence shown here is derived from an EMBL/GenBank/DDBJ whole genome shotgun (WGS) entry which is preliminary data.</text>
</comment>
<dbReference type="CDD" id="cd02440">
    <property type="entry name" value="AdoMet_MTases"/>
    <property type="match status" value="1"/>
</dbReference>
<dbReference type="PANTHER" id="PTHR43667:SF1">
    <property type="entry name" value="CYCLOPROPANE-FATTY-ACYL-PHOSPHOLIPID SYNTHASE"/>
    <property type="match status" value="1"/>
</dbReference>
<feature type="binding site" evidence="7">
    <location>
        <begin position="61"/>
        <end position="62"/>
    </location>
    <ligand>
        <name>S-adenosyl-L-methionine</name>
        <dbReference type="ChEBI" id="CHEBI:59789"/>
    </ligand>
</feature>
<dbReference type="SUPFAM" id="SSF53335">
    <property type="entry name" value="S-adenosyl-L-methionine-dependent methyltransferases"/>
    <property type="match status" value="1"/>
</dbReference>
<dbReference type="Gene3D" id="3.40.50.150">
    <property type="entry name" value="Vaccinia Virus protein VP39"/>
    <property type="match status" value="1"/>
</dbReference>
<keyword evidence="3 8" id="KW-0808">Transferase</keyword>
<feature type="binding site" evidence="7">
    <location>
        <begin position="122"/>
        <end position="127"/>
    </location>
    <ligand>
        <name>S-adenosyl-L-methionine</name>
        <dbReference type="ChEBI" id="CHEBI:59789"/>
    </ligand>
</feature>
<organism evidence="8 9">
    <name type="scientific">Mycolicibacterium hassiacum (strain DSM 44199 / CIP 105218 / JCM 12690 / 3849)</name>
    <name type="common">Mycobacterium hassiacum</name>
    <dbReference type="NCBI Taxonomy" id="1122247"/>
    <lineage>
        <taxon>Bacteria</taxon>
        <taxon>Bacillati</taxon>
        <taxon>Actinomycetota</taxon>
        <taxon>Actinomycetes</taxon>
        <taxon>Mycobacteriales</taxon>
        <taxon>Mycobacteriaceae</taxon>
        <taxon>Mycolicibacterium</taxon>
    </lineage>
</organism>
<dbReference type="AlphaFoldDB" id="K5BCB1"/>
<evidence type="ECO:0000256" key="6">
    <source>
        <dbReference type="PIRSR" id="PIRSR003085-1"/>
    </source>
</evidence>
<dbReference type="PIRSF" id="PIRSF003085">
    <property type="entry name" value="CMAS"/>
    <property type="match status" value="1"/>
</dbReference>
<dbReference type="STRING" id="1122247.GCA_000379865_03367"/>
<proteinExistence type="inferred from homology"/>
<dbReference type="GO" id="GO:0008825">
    <property type="term" value="F:cyclopropane-fatty-acyl-phospholipid synthase activity"/>
    <property type="evidence" value="ECO:0007669"/>
    <property type="project" value="UniProtKB-EC"/>
</dbReference>
<evidence type="ECO:0000256" key="2">
    <source>
        <dbReference type="ARBA" id="ARBA00022603"/>
    </source>
</evidence>
<dbReference type="Proteomes" id="UP000006265">
    <property type="component" value="Unassembled WGS sequence"/>
</dbReference>
<keyword evidence="4" id="KW-0949">S-adenosyl-L-methionine</keyword>
<dbReference type="InterPro" id="IPR003333">
    <property type="entry name" value="CMAS"/>
</dbReference>
<dbReference type="PATRIC" id="fig|1122247.3.peg.904"/>
<evidence type="ECO:0000256" key="1">
    <source>
        <dbReference type="ARBA" id="ARBA00010815"/>
    </source>
</evidence>
<name>K5BCB1_MYCHD</name>